<dbReference type="SMART" id="SM00342">
    <property type="entry name" value="HTH_ARAC"/>
    <property type="match status" value="1"/>
</dbReference>
<dbReference type="PANTHER" id="PTHR43436">
    <property type="entry name" value="ARAC-FAMILY TRANSCRIPTIONAL REGULATOR"/>
    <property type="match status" value="1"/>
</dbReference>
<dbReference type="Gene3D" id="1.10.10.60">
    <property type="entry name" value="Homeodomain-like"/>
    <property type="match status" value="2"/>
</dbReference>
<accession>A0ABV0FND5</accession>
<dbReference type="GeneID" id="90570119"/>
<dbReference type="Proteomes" id="UP001477278">
    <property type="component" value="Unassembled WGS sequence"/>
</dbReference>
<dbReference type="InterPro" id="IPR018060">
    <property type="entry name" value="HTH_AraC"/>
</dbReference>
<keyword evidence="2" id="KW-0804">Transcription</keyword>
<feature type="domain" description="HTH araC/xylS-type" evidence="3">
    <location>
        <begin position="199"/>
        <end position="297"/>
    </location>
</feature>
<dbReference type="PROSITE" id="PS01124">
    <property type="entry name" value="HTH_ARAC_FAMILY_2"/>
    <property type="match status" value="1"/>
</dbReference>
<dbReference type="InterPro" id="IPR009057">
    <property type="entry name" value="Homeodomain-like_sf"/>
</dbReference>
<reference evidence="4 5" key="1">
    <citation type="submission" date="2024-05" db="EMBL/GenBank/DDBJ databases">
        <title>Genome sequencing of Marine Estuary Bacteria, Shewanella vesiculosa and S. baltica, and Pseudomonas syringae.</title>
        <authorList>
            <person name="Gurung A."/>
            <person name="Maclea K.S."/>
        </authorList>
    </citation>
    <scope>NUCLEOTIDE SEQUENCE [LARGE SCALE GENOMIC DNA]</scope>
    <source>
        <strain evidence="4 5">1A</strain>
    </source>
</reference>
<gene>
    <name evidence="4" type="ORF">ABHN84_08560</name>
</gene>
<keyword evidence="5" id="KW-1185">Reference proteome</keyword>
<evidence type="ECO:0000256" key="1">
    <source>
        <dbReference type="ARBA" id="ARBA00023015"/>
    </source>
</evidence>
<evidence type="ECO:0000313" key="5">
    <source>
        <dbReference type="Proteomes" id="UP001477278"/>
    </source>
</evidence>
<evidence type="ECO:0000256" key="2">
    <source>
        <dbReference type="ARBA" id="ARBA00023163"/>
    </source>
</evidence>
<name>A0ABV0FND5_9GAMM</name>
<dbReference type="InterPro" id="IPR009594">
    <property type="entry name" value="Tscrpt_reg_HTH_AraC_N"/>
</dbReference>
<organism evidence="4 5">
    <name type="scientific">Shewanella vesiculosa</name>
    <dbReference type="NCBI Taxonomy" id="518738"/>
    <lineage>
        <taxon>Bacteria</taxon>
        <taxon>Pseudomonadati</taxon>
        <taxon>Pseudomonadota</taxon>
        <taxon>Gammaproteobacteria</taxon>
        <taxon>Alteromonadales</taxon>
        <taxon>Shewanellaceae</taxon>
        <taxon>Shewanella</taxon>
    </lineage>
</organism>
<protein>
    <submittedName>
        <fullName evidence="4">AraC family transcriptional regulator</fullName>
    </submittedName>
</protein>
<dbReference type="RefSeq" id="WP_124018193.1">
    <property type="nucleotide sequence ID" value="NZ_JAACRJ010000002.1"/>
</dbReference>
<keyword evidence="1" id="KW-0805">Transcription regulation</keyword>
<dbReference type="PANTHER" id="PTHR43436:SF1">
    <property type="entry name" value="TRANSCRIPTIONAL REGULATORY PROTEIN"/>
    <property type="match status" value="1"/>
</dbReference>
<dbReference type="Pfam" id="PF06719">
    <property type="entry name" value="AraC_N"/>
    <property type="match status" value="1"/>
</dbReference>
<dbReference type="SUPFAM" id="SSF46689">
    <property type="entry name" value="Homeodomain-like"/>
    <property type="match status" value="2"/>
</dbReference>
<evidence type="ECO:0000313" key="4">
    <source>
        <dbReference type="EMBL" id="MEO3682341.1"/>
    </source>
</evidence>
<proteinExistence type="predicted"/>
<evidence type="ECO:0000259" key="3">
    <source>
        <dbReference type="PROSITE" id="PS01124"/>
    </source>
</evidence>
<dbReference type="EMBL" id="JBDPZN010000002">
    <property type="protein sequence ID" value="MEO3682341.1"/>
    <property type="molecule type" value="Genomic_DNA"/>
</dbReference>
<comment type="caution">
    <text evidence="4">The sequence shown here is derived from an EMBL/GenBank/DDBJ whole genome shotgun (WGS) entry which is preliminary data.</text>
</comment>
<dbReference type="Pfam" id="PF12833">
    <property type="entry name" value="HTH_18"/>
    <property type="match status" value="1"/>
</dbReference>
<sequence length="309" mass="34877">MNGSQSRVANTEKLARQIDKWMEKGVNQVETKIPGLKLTRWPSTTAPTSYIHHPSVCLIAQGKKRVLLGDESYIYDANHFLVSSVGLPVIANIMQASDEHPYLGLVMELDLQIISELIAENKNLFSYDKKTTKGIAVGQLSESLLNAFTRLIDLLDESDNIGALAPIIQREIFFRLLTTEQGILLNQIVTTQSHSYQISKAIDWLRNNFFKPLSVSDLADYSGMSQSAFYSHFRSVTAMTPLQFQKSLRLNEARRLMLTENLDATTTTYKVGYESPSQFSREYRRFFGESPLKDTKALRETGLPQEAKA</sequence>